<dbReference type="GeneID" id="17323968"/>
<dbReference type="KEGG" id="ccp:CHC_T00004375001"/>
<protein>
    <recommendedName>
        <fullName evidence="5">ApaG domain-containing protein</fullName>
    </recommendedName>
</protein>
<dbReference type="PANTHER" id="PTHR47191:SF2">
    <property type="entry name" value="OS05G0170800 PROTEIN"/>
    <property type="match status" value="1"/>
</dbReference>
<dbReference type="EMBL" id="HG001780">
    <property type="protein sequence ID" value="CDF36436.1"/>
    <property type="molecule type" value="Genomic_DNA"/>
</dbReference>
<feature type="domain" description="ApaG" evidence="2">
    <location>
        <begin position="174"/>
        <end position="307"/>
    </location>
</feature>
<evidence type="ECO:0000259" key="2">
    <source>
        <dbReference type="PROSITE" id="PS51087"/>
    </source>
</evidence>
<evidence type="ECO:0008006" key="5">
    <source>
        <dbReference type="Google" id="ProtNLM"/>
    </source>
</evidence>
<dbReference type="STRING" id="2769.R7QG52"/>
<reference evidence="4" key="1">
    <citation type="journal article" date="2013" name="Proc. Natl. Acad. Sci. U.S.A.">
        <title>Genome structure and metabolic features in the red seaweed Chondrus crispus shed light on evolution of the Archaeplastida.</title>
        <authorList>
            <person name="Collen J."/>
            <person name="Porcel B."/>
            <person name="Carre W."/>
            <person name="Ball S.G."/>
            <person name="Chaparro C."/>
            <person name="Tonon T."/>
            <person name="Barbeyron T."/>
            <person name="Michel G."/>
            <person name="Noel B."/>
            <person name="Valentin K."/>
            <person name="Elias M."/>
            <person name="Artiguenave F."/>
            <person name="Arun A."/>
            <person name="Aury J.M."/>
            <person name="Barbosa-Neto J.F."/>
            <person name="Bothwell J.H."/>
            <person name="Bouget F.Y."/>
            <person name="Brillet L."/>
            <person name="Cabello-Hurtado F."/>
            <person name="Capella-Gutierrez S."/>
            <person name="Charrier B."/>
            <person name="Cladiere L."/>
            <person name="Cock J.M."/>
            <person name="Coelho S.M."/>
            <person name="Colleoni C."/>
            <person name="Czjzek M."/>
            <person name="Da Silva C."/>
            <person name="Delage L."/>
            <person name="Denoeud F."/>
            <person name="Deschamps P."/>
            <person name="Dittami S.M."/>
            <person name="Gabaldon T."/>
            <person name="Gachon C.M."/>
            <person name="Groisillier A."/>
            <person name="Herve C."/>
            <person name="Jabbari K."/>
            <person name="Katinka M."/>
            <person name="Kloareg B."/>
            <person name="Kowalczyk N."/>
            <person name="Labadie K."/>
            <person name="Leblanc C."/>
            <person name="Lopez P.J."/>
            <person name="McLachlan D.H."/>
            <person name="Meslet-Cladiere L."/>
            <person name="Moustafa A."/>
            <person name="Nehr Z."/>
            <person name="Nyvall Collen P."/>
            <person name="Panaud O."/>
            <person name="Partensky F."/>
            <person name="Poulain J."/>
            <person name="Rensing S.A."/>
            <person name="Rousvoal S."/>
            <person name="Samson G."/>
            <person name="Symeonidi A."/>
            <person name="Weissenbach J."/>
            <person name="Zambounis A."/>
            <person name="Wincker P."/>
            <person name="Boyen C."/>
        </authorList>
    </citation>
    <scope>NUCLEOTIDE SEQUENCE [LARGE SCALE GENOMIC DNA]</scope>
    <source>
        <strain evidence="4">cv. Stackhouse</strain>
    </source>
</reference>
<feature type="domain" description="UVR" evidence="1">
    <location>
        <begin position="105"/>
        <end position="140"/>
    </location>
</feature>
<dbReference type="InterPro" id="IPR050718">
    <property type="entry name" value="ApaG-like"/>
</dbReference>
<evidence type="ECO:0000313" key="4">
    <source>
        <dbReference type="Proteomes" id="UP000012073"/>
    </source>
</evidence>
<dbReference type="Proteomes" id="UP000012073">
    <property type="component" value="Unassembled WGS sequence"/>
</dbReference>
<dbReference type="OrthoDB" id="5691at2759"/>
<accession>R7QG52</accession>
<sequence>MAFISPLVTLSQSSFTAPGRRLSSCARRPQARPLTCPTVIICSSESGNVKVNESKSSDLSGAREARVALWREVEALKKSLTVAVNAERFADAARLRDQIESLSLADDYVRTEKEMEKAVQEERFAEAARLRDVLKVLEPPPGIAMLRGETVASTACEDTSMADLKPEDVESWSKTKTAGIVVHVESYYMPEQSLPEQSRFLFGYKVTITNEGNETCQLVSRHWTINSSGGSESEVKGPGVVGRQPVLEPGESFEYNSACPVTVSLKGGQSVVGNMKGKYHFCKGDTGDVKFSVDIATFYLKLPFRNYRSSSGPPPPGITK</sequence>
<dbReference type="InterPro" id="IPR001943">
    <property type="entry name" value="UVR_dom"/>
</dbReference>
<name>R7QG52_CHOCR</name>
<gene>
    <name evidence="3" type="ORF">CHC_T00004375001</name>
</gene>
<dbReference type="PROSITE" id="PS50151">
    <property type="entry name" value="UVR"/>
    <property type="match status" value="1"/>
</dbReference>
<dbReference type="Pfam" id="PF04379">
    <property type="entry name" value="DUF525"/>
    <property type="match status" value="1"/>
</dbReference>
<dbReference type="AlphaFoldDB" id="R7QG52"/>
<dbReference type="NCBIfam" id="NF003967">
    <property type="entry name" value="PRK05461.1"/>
    <property type="match status" value="1"/>
</dbReference>
<dbReference type="OMA" id="HWTINSS"/>
<evidence type="ECO:0000259" key="1">
    <source>
        <dbReference type="PROSITE" id="PS50151"/>
    </source>
</evidence>
<dbReference type="Gramene" id="CDF36436">
    <property type="protein sequence ID" value="CDF36436"/>
    <property type="gene ID" value="CHC_T00004375001"/>
</dbReference>
<dbReference type="Gene3D" id="2.60.40.1470">
    <property type="entry name" value="ApaG domain"/>
    <property type="match status" value="1"/>
</dbReference>
<dbReference type="InterPro" id="IPR036767">
    <property type="entry name" value="ApaG_sf"/>
</dbReference>
<dbReference type="RefSeq" id="XP_005716255.1">
    <property type="nucleotide sequence ID" value="XM_005716198.1"/>
</dbReference>
<dbReference type="Pfam" id="PF02151">
    <property type="entry name" value="UVR"/>
    <property type="match status" value="1"/>
</dbReference>
<keyword evidence="4" id="KW-1185">Reference proteome</keyword>
<evidence type="ECO:0000313" key="3">
    <source>
        <dbReference type="EMBL" id="CDF36436.1"/>
    </source>
</evidence>
<organism evidence="3 4">
    <name type="scientific">Chondrus crispus</name>
    <name type="common">Carrageen Irish moss</name>
    <name type="synonym">Polymorpha crispa</name>
    <dbReference type="NCBI Taxonomy" id="2769"/>
    <lineage>
        <taxon>Eukaryota</taxon>
        <taxon>Rhodophyta</taxon>
        <taxon>Florideophyceae</taxon>
        <taxon>Rhodymeniophycidae</taxon>
        <taxon>Gigartinales</taxon>
        <taxon>Gigartinaceae</taxon>
        <taxon>Chondrus</taxon>
    </lineage>
</organism>
<dbReference type="PROSITE" id="PS51087">
    <property type="entry name" value="APAG"/>
    <property type="match status" value="1"/>
</dbReference>
<dbReference type="PANTHER" id="PTHR47191">
    <property type="entry name" value="OS05G0170800 PROTEIN"/>
    <property type="match status" value="1"/>
</dbReference>
<dbReference type="InterPro" id="IPR007474">
    <property type="entry name" value="ApaG_domain"/>
</dbReference>
<dbReference type="SUPFAM" id="SSF110069">
    <property type="entry name" value="ApaG-like"/>
    <property type="match status" value="1"/>
</dbReference>
<proteinExistence type="predicted"/>
<dbReference type="PhylomeDB" id="R7QG52"/>